<comment type="function">
    <text evidence="1">Core subunit of the mitochondrial membrane respiratory chain NADH dehydrogenase (Complex I) that is believed to belong to the minimal assembly required for catalysis. Complex I functions in the transfer of electrons from NADH to the respiratory chain. The immediate electron acceptor for the enzyme is believed to be ubiquinone.</text>
</comment>
<organism evidence="21">
    <name type="scientific">Carios vespertilionis</name>
    <dbReference type="NCBI Taxonomy" id="870211"/>
    <lineage>
        <taxon>Eukaryota</taxon>
        <taxon>Metazoa</taxon>
        <taxon>Ecdysozoa</taxon>
        <taxon>Arthropoda</taxon>
        <taxon>Chelicerata</taxon>
        <taxon>Arachnida</taxon>
        <taxon>Acari</taxon>
        <taxon>Parasitiformes</taxon>
        <taxon>Ixodida</taxon>
        <taxon>Ixodoidea</taxon>
        <taxon>Argasidae</taxon>
        <taxon>Ornithodorinae</taxon>
        <taxon>Carios</taxon>
    </lineage>
</organism>
<feature type="transmembrane region" description="Helical" evidence="17">
    <location>
        <begin position="406"/>
        <end position="433"/>
    </location>
</feature>
<evidence type="ECO:0000256" key="4">
    <source>
        <dbReference type="ARBA" id="ARBA00021096"/>
    </source>
</evidence>
<evidence type="ECO:0000256" key="12">
    <source>
        <dbReference type="ARBA" id="ARBA00023027"/>
    </source>
</evidence>
<dbReference type="Pfam" id="PF00361">
    <property type="entry name" value="Proton_antipo_M"/>
    <property type="match status" value="1"/>
</dbReference>
<evidence type="ECO:0000256" key="6">
    <source>
        <dbReference type="ARBA" id="ARBA00022660"/>
    </source>
</evidence>
<dbReference type="InterPro" id="IPR001750">
    <property type="entry name" value="ND/Mrp_TM"/>
</dbReference>
<keyword evidence="10" id="KW-0249">Electron transport</keyword>
<comment type="function">
    <text evidence="17">Core subunit of the mitochondrial membrane respiratory chain NADH dehydrogenase (Complex I) which catalyzes electron transfer from NADH through the respiratory chain, using ubiquinone as an electron acceptor. Essential for the catalytic activity and assembly of complex I.</text>
</comment>
<evidence type="ECO:0000256" key="2">
    <source>
        <dbReference type="ARBA" id="ARBA00004448"/>
    </source>
</evidence>
<dbReference type="GO" id="GO:0042773">
    <property type="term" value="P:ATP synthesis coupled electron transport"/>
    <property type="evidence" value="ECO:0007669"/>
    <property type="project" value="InterPro"/>
</dbReference>
<keyword evidence="9" id="KW-1278">Translocase</keyword>
<accession>A0A8B0R9F6</accession>
<dbReference type="InterPro" id="IPR001516">
    <property type="entry name" value="Proton_antipo_N"/>
</dbReference>
<feature type="domain" description="NADH-Ubiquinone oxidoreductase (complex I) chain 5 N-terminal" evidence="19">
    <location>
        <begin position="37"/>
        <end position="85"/>
    </location>
</feature>
<evidence type="ECO:0000259" key="19">
    <source>
        <dbReference type="Pfam" id="PF00662"/>
    </source>
</evidence>
<keyword evidence="11 17" id="KW-1133">Transmembrane helix</keyword>
<dbReference type="PANTHER" id="PTHR42829">
    <property type="entry name" value="NADH-UBIQUINONE OXIDOREDUCTASE CHAIN 5"/>
    <property type="match status" value="1"/>
</dbReference>
<feature type="transmembrane region" description="Helical" evidence="17">
    <location>
        <begin position="107"/>
        <end position="126"/>
    </location>
</feature>
<keyword evidence="5 17" id="KW-0813">Transport</keyword>
<proteinExistence type="inferred from homology"/>
<dbReference type="EC" id="7.1.1.2" evidence="3 17"/>
<feature type="transmembrane region" description="Helical" evidence="17">
    <location>
        <begin position="84"/>
        <end position="101"/>
    </location>
</feature>
<dbReference type="AlphaFoldDB" id="A0A8B0R9F6"/>
<evidence type="ECO:0000256" key="17">
    <source>
        <dbReference type="RuleBase" id="RU003404"/>
    </source>
</evidence>
<evidence type="ECO:0000256" key="14">
    <source>
        <dbReference type="ARBA" id="ARBA00023128"/>
    </source>
</evidence>
<feature type="transmembrane region" description="Helical" evidence="17">
    <location>
        <begin position="529"/>
        <end position="553"/>
    </location>
</feature>
<evidence type="ECO:0000256" key="7">
    <source>
        <dbReference type="ARBA" id="ARBA00022692"/>
    </source>
</evidence>
<name>A0A8B0R9F6_9ACAR</name>
<evidence type="ECO:0000259" key="20">
    <source>
        <dbReference type="Pfam" id="PF06455"/>
    </source>
</evidence>
<evidence type="ECO:0000256" key="8">
    <source>
        <dbReference type="ARBA" id="ARBA00022792"/>
    </source>
</evidence>
<feature type="domain" description="NADH:quinone oxidoreductase/Mrp antiporter transmembrane" evidence="18">
    <location>
        <begin position="102"/>
        <end position="377"/>
    </location>
</feature>
<feature type="transmembrane region" description="Helical" evidence="17">
    <location>
        <begin position="474"/>
        <end position="494"/>
    </location>
</feature>
<feature type="transmembrane region" description="Helical" evidence="17">
    <location>
        <begin position="439"/>
        <end position="462"/>
    </location>
</feature>
<comment type="subcellular location">
    <subcellularLocation>
        <location evidence="2">Mitochondrion inner membrane</location>
        <topology evidence="2">Multi-pass membrane protein</topology>
    </subcellularLocation>
</comment>
<dbReference type="PRINTS" id="PR01434">
    <property type="entry name" value="NADHDHGNASE5"/>
</dbReference>
<keyword evidence="12 17" id="KW-0520">NAD</keyword>
<evidence type="ECO:0000256" key="13">
    <source>
        <dbReference type="ARBA" id="ARBA00023075"/>
    </source>
</evidence>
<geneLocation type="mitochondrion" evidence="21"/>
<evidence type="ECO:0000313" key="21">
    <source>
        <dbReference type="EMBL" id="QTW91644.1"/>
    </source>
</evidence>
<keyword evidence="7 17" id="KW-0812">Transmembrane</keyword>
<sequence>MFLKWGMFLFMWSVLFMLFGLWCLINLSIYLIEYILMNINNIEIKFFILFDWMSSLFLSVVLLISAFVIFYCNDYMEMESLKNYFCYGVLFFVASMMMMIVSPNLLMILLGWDGLGLVSYVLVIYYQNYSSDKAGMITVLSNRIGDVMILLSVVFLANFGSFDFFMLDKMFFVSGGFLIIAGMTSSAQIPFSAWLPAAMAAPTPVSSLVHSSTLVTAGVYLLIRLDMLFSFFFFSSTLLYISLLTMLMSGLSALFEMDLKKIIALSTLSQLGLMMLILSVGGSILSFYHLLTHAIFKAMLFLCAGFMIHSSLSFQDIRYLGWFYKTNPMVGMCFSLANLALFGMPFLSGFYSKDLILEFIYLNELSFLVVFLLIFATISTCLYSLRLMYYSMWVGTSKLLTFNYCWLSWMELPIFLMGLIVIMFGSLLGWLIFPNFDLIIVLGGVKLVNLLIVFVGCWSFYIQYSGKEFISMKMLNFFFGNMWFMTSFSSEVFLKGLSGSWMFTNLDVSWHEEVGPQGLWKVNVMLSHLIQWVQMIGLNNYILFSIFLVGYLFF</sequence>
<evidence type="ECO:0000256" key="15">
    <source>
        <dbReference type="ARBA" id="ARBA00023136"/>
    </source>
</evidence>
<evidence type="ECO:0000256" key="1">
    <source>
        <dbReference type="ARBA" id="ARBA00003257"/>
    </source>
</evidence>
<dbReference type="EMBL" id="MT762370">
    <property type="protein sequence ID" value="QTW91644.1"/>
    <property type="molecule type" value="Genomic_DNA"/>
</dbReference>
<evidence type="ECO:0000256" key="16">
    <source>
        <dbReference type="ARBA" id="ARBA00049551"/>
    </source>
</evidence>
<dbReference type="GO" id="GO:0003954">
    <property type="term" value="F:NADH dehydrogenase activity"/>
    <property type="evidence" value="ECO:0007669"/>
    <property type="project" value="TreeGrafter"/>
</dbReference>
<dbReference type="GO" id="GO:0015990">
    <property type="term" value="P:electron transport coupled proton transport"/>
    <property type="evidence" value="ECO:0007669"/>
    <property type="project" value="TreeGrafter"/>
</dbReference>
<feature type="transmembrane region" description="Helical" evidence="17">
    <location>
        <begin position="52"/>
        <end position="72"/>
    </location>
</feature>
<feature type="transmembrane region" description="Helical" evidence="17">
    <location>
        <begin position="7"/>
        <end position="32"/>
    </location>
</feature>
<feature type="transmembrane region" description="Helical" evidence="17">
    <location>
        <begin position="147"/>
        <end position="165"/>
    </location>
</feature>
<dbReference type="PANTHER" id="PTHR42829:SF2">
    <property type="entry name" value="NADH-UBIQUINONE OXIDOREDUCTASE CHAIN 5"/>
    <property type="match status" value="1"/>
</dbReference>
<evidence type="ECO:0000256" key="3">
    <source>
        <dbReference type="ARBA" id="ARBA00012944"/>
    </source>
</evidence>
<gene>
    <name evidence="21" type="primary">ND5</name>
</gene>
<dbReference type="Pfam" id="PF00662">
    <property type="entry name" value="Proton_antipo_N"/>
    <property type="match status" value="1"/>
</dbReference>
<feature type="transmembrane region" description="Helical" evidence="17">
    <location>
        <begin position="367"/>
        <end position="385"/>
    </location>
</feature>
<comment type="catalytic activity">
    <reaction evidence="16 17">
        <text>a ubiquinone + NADH + 5 H(+)(in) = a ubiquinol + NAD(+) + 4 H(+)(out)</text>
        <dbReference type="Rhea" id="RHEA:29091"/>
        <dbReference type="Rhea" id="RHEA-COMP:9565"/>
        <dbReference type="Rhea" id="RHEA-COMP:9566"/>
        <dbReference type="ChEBI" id="CHEBI:15378"/>
        <dbReference type="ChEBI" id="CHEBI:16389"/>
        <dbReference type="ChEBI" id="CHEBI:17976"/>
        <dbReference type="ChEBI" id="CHEBI:57540"/>
        <dbReference type="ChEBI" id="CHEBI:57945"/>
        <dbReference type="EC" id="7.1.1.2"/>
    </reaction>
</comment>
<keyword evidence="6" id="KW-0679">Respiratory chain</keyword>
<keyword evidence="13 17" id="KW-0830">Ubiquinone</keyword>
<dbReference type="Pfam" id="PF06455">
    <property type="entry name" value="NADH5_C"/>
    <property type="match status" value="1"/>
</dbReference>
<dbReference type="GO" id="GO:0005743">
    <property type="term" value="C:mitochondrial inner membrane"/>
    <property type="evidence" value="ECO:0007669"/>
    <property type="project" value="UniProtKB-SubCell"/>
</dbReference>
<feature type="transmembrane region" description="Helical" evidence="17">
    <location>
        <begin position="287"/>
        <end position="308"/>
    </location>
</feature>
<evidence type="ECO:0000259" key="18">
    <source>
        <dbReference type="Pfam" id="PF00361"/>
    </source>
</evidence>
<feature type="transmembrane region" description="Helical" evidence="17">
    <location>
        <begin position="229"/>
        <end position="255"/>
    </location>
</feature>
<feature type="transmembrane region" description="Helical" evidence="17">
    <location>
        <begin position="262"/>
        <end position="281"/>
    </location>
</feature>
<evidence type="ECO:0000256" key="5">
    <source>
        <dbReference type="ARBA" id="ARBA00022448"/>
    </source>
</evidence>
<dbReference type="InterPro" id="IPR003945">
    <property type="entry name" value="NU5C-like"/>
</dbReference>
<feature type="transmembrane region" description="Helical" evidence="17">
    <location>
        <begin position="171"/>
        <end position="193"/>
    </location>
</feature>
<keyword evidence="8" id="KW-0999">Mitochondrion inner membrane</keyword>
<dbReference type="InterPro" id="IPR010934">
    <property type="entry name" value="NADH_DH_su5_C"/>
</dbReference>
<feature type="transmembrane region" description="Helical" evidence="17">
    <location>
        <begin position="205"/>
        <end position="223"/>
    </location>
</feature>
<dbReference type="GO" id="GO:0008137">
    <property type="term" value="F:NADH dehydrogenase (ubiquinone) activity"/>
    <property type="evidence" value="ECO:0007669"/>
    <property type="project" value="UniProtKB-EC"/>
</dbReference>
<comment type="similarity">
    <text evidence="17">Belongs to the complex I subunit 5 family.</text>
</comment>
<feature type="domain" description="NADH dehydrogenase subunit 5 C-terminal" evidence="20">
    <location>
        <begin position="383"/>
        <end position="552"/>
    </location>
</feature>
<evidence type="ECO:0000256" key="10">
    <source>
        <dbReference type="ARBA" id="ARBA00022982"/>
    </source>
</evidence>
<evidence type="ECO:0000256" key="9">
    <source>
        <dbReference type="ARBA" id="ARBA00022967"/>
    </source>
</evidence>
<reference evidence="21" key="1">
    <citation type="journal article" name="Ticks Tick Borne Dis.">
        <title>Nuclear (18S-28S rRNA) and mitochondrial genome markers of Carios (Carios) vespertilionis (Argasidae) support Carios Latreille, 1796 as a lineage embedded in the Ornithodorinae: re-classification of the Carios sensu Klompen and Oliver (1993) clade into its respective subgenera.</title>
        <authorList>
            <person name="Mans B.J."/>
            <person name="Kelava S."/>
            <person name="Pienaar R."/>
            <person name="Featherston J."/>
            <person name="de Castro M.H."/>
            <person name="Quetglas J."/>
            <person name="Reeves W.K."/>
            <person name="Durden L.A."/>
            <person name="Miller M.M."/>
            <person name="Laverty T.M."/>
            <person name="Shao R."/>
            <person name="Takano A."/>
            <person name="Kawabata H."/>
            <person name="Moustafa M.A.M."/>
            <person name="Nakao R."/>
            <person name="Matsuno K."/>
            <person name="Greay T.L."/>
            <person name="Evasco K.L."/>
            <person name="Barker D."/>
            <person name="Barker S.C."/>
        </authorList>
    </citation>
    <scope>NUCLEOTIDE SEQUENCE</scope>
</reference>
<protein>
    <recommendedName>
        <fullName evidence="4 17">NADH-ubiquinone oxidoreductase chain 5</fullName>
        <ecNumber evidence="3 17">7.1.1.2</ecNumber>
    </recommendedName>
</protein>
<keyword evidence="14 17" id="KW-0496">Mitochondrion</keyword>
<keyword evidence="15 17" id="KW-0472">Membrane</keyword>
<evidence type="ECO:0000256" key="11">
    <source>
        <dbReference type="ARBA" id="ARBA00022989"/>
    </source>
</evidence>
<feature type="transmembrane region" description="Helical" evidence="17">
    <location>
        <begin position="329"/>
        <end position="347"/>
    </location>
</feature>